<dbReference type="AlphaFoldDB" id="A0A804JE54"/>
<protein>
    <submittedName>
        <fullName evidence="1">(wild Malaysian banana) hypothetical protein</fullName>
    </submittedName>
</protein>
<dbReference type="Proteomes" id="UP000012960">
    <property type="component" value="Unplaced"/>
</dbReference>
<accession>A0A804JE54</accession>
<proteinExistence type="predicted"/>
<evidence type="ECO:0000313" key="3">
    <source>
        <dbReference type="Proteomes" id="UP000012960"/>
    </source>
</evidence>
<evidence type="ECO:0000313" key="2">
    <source>
        <dbReference type="EnsemblPlants" id="Ma06_p08760.1"/>
    </source>
</evidence>
<gene>
    <name evidence="1" type="ORF">GSMUA_154860.1</name>
</gene>
<evidence type="ECO:0000313" key="1">
    <source>
        <dbReference type="EMBL" id="CAG1845691.1"/>
    </source>
</evidence>
<reference evidence="2" key="2">
    <citation type="submission" date="2021-05" db="UniProtKB">
        <authorList>
            <consortium name="EnsemblPlants"/>
        </authorList>
    </citation>
    <scope>IDENTIFICATION</scope>
    <source>
        <strain evidence="2">subsp. malaccensis</strain>
    </source>
</reference>
<reference evidence="1" key="1">
    <citation type="submission" date="2021-03" db="EMBL/GenBank/DDBJ databases">
        <authorList>
            <consortium name="Genoscope - CEA"/>
            <person name="William W."/>
        </authorList>
    </citation>
    <scope>NUCLEOTIDE SEQUENCE</scope>
    <source>
        <strain evidence="1">Doubled-haploid Pahang</strain>
    </source>
</reference>
<sequence>MRNKPARKENNSQEILKSLCHEATWNWTWMIHNWNIWLTSLSSLSVDDASNNIGVFPLVVNFWSPNYYGSHSQDHHIMFTVIHYRSACSVNNVDCSTAMKDISTPALMSHFKRLAYTLMVVDIADLSFEEAVLHSEATEKILGVRIYCRVRLNHPREMSGVTWSALNGLLHRGPDYVPQCDHGFEKLLHPPNRQNGSLTAHASLCQQRPSRSVLEGCAVTSDGRRSTERIFSLGS</sequence>
<keyword evidence="3" id="KW-1185">Reference proteome</keyword>
<organism evidence="2 3">
    <name type="scientific">Musa acuminata subsp. malaccensis</name>
    <name type="common">Wild banana</name>
    <name type="synonym">Musa malaccensis</name>
    <dbReference type="NCBI Taxonomy" id="214687"/>
    <lineage>
        <taxon>Eukaryota</taxon>
        <taxon>Viridiplantae</taxon>
        <taxon>Streptophyta</taxon>
        <taxon>Embryophyta</taxon>
        <taxon>Tracheophyta</taxon>
        <taxon>Spermatophyta</taxon>
        <taxon>Magnoliopsida</taxon>
        <taxon>Liliopsida</taxon>
        <taxon>Zingiberales</taxon>
        <taxon>Musaceae</taxon>
        <taxon>Musa</taxon>
    </lineage>
</organism>
<name>A0A804JE54_MUSAM</name>
<dbReference type="EMBL" id="HG996471">
    <property type="protein sequence ID" value="CAG1845691.1"/>
    <property type="molecule type" value="Genomic_DNA"/>
</dbReference>
<dbReference type="Gramene" id="Ma06_t08760.1">
    <property type="protein sequence ID" value="Ma06_p08760.1"/>
    <property type="gene ID" value="Ma06_g08760"/>
</dbReference>
<dbReference type="EnsemblPlants" id="Ma06_t08760.1">
    <property type="protein sequence ID" value="Ma06_p08760.1"/>
    <property type="gene ID" value="Ma06_g08760"/>
</dbReference>
<dbReference type="InParanoid" id="A0A804JE54"/>